<dbReference type="EMBL" id="CAJNOR010006152">
    <property type="protein sequence ID" value="CAF1587260.1"/>
    <property type="molecule type" value="Genomic_DNA"/>
</dbReference>
<dbReference type="PROSITE" id="PS50192">
    <property type="entry name" value="T_SNARE"/>
    <property type="match status" value="2"/>
</dbReference>
<dbReference type="InterPro" id="IPR000727">
    <property type="entry name" value="T_SNARE_dom"/>
</dbReference>
<accession>A0A815ZP30</accession>
<gene>
    <name evidence="3" type="ORF">EDS130_LOCUS9625</name>
    <name evidence="4" type="ORF">XAT740_LOCUS46165</name>
</gene>
<protein>
    <recommendedName>
        <fullName evidence="2">t-SNARE coiled-coil homology domain-containing protein</fullName>
    </recommendedName>
</protein>
<proteinExistence type="inferred from homology"/>
<comment type="caution">
    <text evidence="4">The sequence shown here is derived from an EMBL/GenBank/DDBJ whole genome shotgun (WGS) entry which is preliminary data.</text>
</comment>
<dbReference type="Proteomes" id="UP000663852">
    <property type="component" value="Unassembled WGS sequence"/>
</dbReference>
<dbReference type="AlphaFoldDB" id="A0A815ZP30"/>
<dbReference type="GO" id="GO:0005886">
    <property type="term" value="C:plasma membrane"/>
    <property type="evidence" value="ECO:0007669"/>
    <property type="project" value="TreeGrafter"/>
</dbReference>
<dbReference type="PANTHER" id="PTHR19305:SF9">
    <property type="entry name" value="SYNAPTOSOMAL-ASSOCIATED PROTEIN 29"/>
    <property type="match status" value="1"/>
</dbReference>
<name>A0A815ZP30_ADIRI</name>
<keyword evidence="5" id="KW-1185">Reference proteome</keyword>
<dbReference type="SUPFAM" id="SSF58038">
    <property type="entry name" value="SNARE fusion complex"/>
    <property type="match status" value="2"/>
</dbReference>
<evidence type="ECO:0000256" key="1">
    <source>
        <dbReference type="ARBA" id="ARBA00009480"/>
    </source>
</evidence>
<reference evidence="4" key="1">
    <citation type="submission" date="2021-02" db="EMBL/GenBank/DDBJ databases">
        <authorList>
            <person name="Nowell W R."/>
        </authorList>
    </citation>
    <scope>NUCLEOTIDE SEQUENCE</scope>
</reference>
<feature type="domain" description="T-SNARE coiled-coil homology" evidence="2">
    <location>
        <begin position="2"/>
        <end position="64"/>
    </location>
</feature>
<dbReference type="OrthoDB" id="18679at2759"/>
<dbReference type="PANTHER" id="PTHR19305">
    <property type="entry name" value="SYNAPTOSOMAL ASSOCIATED PROTEIN"/>
    <property type="match status" value="1"/>
</dbReference>
<comment type="similarity">
    <text evidence="1">Belongs to the SNAP-25 family.</text>
</comment>
<dbReference type="EMBL" id="CAJNOJ010000032">
    <property type="protein sequence ID" value="CAF0897814.1"/>
    <property type="molecule type" value="Genomic_DNA"/>
</dbReference>
<evidence type="ECO:0000313" key="5">
    <source>
        <dbReference type="Proteomes" id="UP000663828"/>
    </source>
</evidence>
<organism evidence="4 5">
    <name type="scientific">Adineta ricciae</name>
    <name type="common">Rotifer</name>
    <dbReference type="NCBI Taxonomy" id="249248"/>
    <lineage>
        <taxon>Eukaryota</taxon>
        <taxon>Metazoa</taxon>
        <taxon>Spiralia</taxon>
        <taxon>Gnathifera</taxon>
        <taxon>Rotifera</taxon>
        <taxon>Eurotatoria</taxon>
        <taxon>Bdelloidea</taxon>
        <taxon>Adinetida</taxon>
        <taxon>Adinetidae</taxon>
        <taxon>Adineta</taxon>
    </lineage>
</organism>
<evidence type="ECO:0000313" key="4">
    <source>
        <dbReference type="EMBL" id="CAF1587260.1"/>
    </source>
</evidence>
<dbReference type="Gene3D" id="1.20.5.110">
    <property type="match status" value="2"/>
</dbReference>
<dbReference type="CDD" id="cd15841">
    <property type="entry name" value="SNARE_Qc"/>
    <property type="match status" value="1"/>
</dbReference>
<dbReference type="Proteomes" id="UP000663828">
    <property type="component" value="Unassembled WGS sequence"/>
</dbReference>
<evidence type="ECO:0000313" key="3">
    <source>
        <dbReference type="EMBL" id="CAF0897814.1"/>
    </source>
</evidence>
<sequence length="186" mass="21048">MEDLIEDTRRREYEIQSRCNDARTIGMETLYSLSHQGEQLKNIKIGLTTVDATLIDTKQNINRLKGVTQRVVDSVRTKFHRKVFSKILLSSNKKQHLIPTSSPQTRSSSPKLIRHNIPSTKSFPDGPIDATLDDFDNAIQSLKGIALEINDQLTIQAGTIKDIQGQINHSTMSIEQQNTEMQKIFS</sequence>
<feature type="domain" description="T-SNARE coiled-coil homology" evidence="2">
    <location>
        <begin position="129"/>
        <end position="184"/>
    </location>
</feature>
<evidence type="ECO:0000259" key="2">
    <source>
        <dbReference type="PROSITE" id="PS50192"/>
    </source>
</evidence>